<protein>
    <submittedName>
        <fullName evidence="1">Uncharacterized protein</fullName>
    </submittedName>
</protein>
<dbReference type="AlphaFoldDB" id="B6XWD5"/>
<evidence type="ECO:0000313" key="2">
    <source>
        <dbReference type="Proteomes" id="UP000003882"/>
    </source>
</evidence>
<reference evidence="1 2" key="1">
    <citation type="submission" date="2008-10" db="EMBL/GenBank/DDBJ databases">
        <title>Draft genome sequence of Bifidobacterium catenulatum (DSM 16992).</title>
        <authorList>
            <person name="Sudarsanam P."/>
            <person name="Ley R."/>
            <person name="Guruge J."/>
            <person name="Turnbaugh P.J."/>
            <person name="Mahowald M."/>
            <person name="Liep D."/>
            <person name="Gordon J."/>
        </authorList>
    </citation>
    <scope>NUCLEOTIDE SEQUENCE [LARGE SCALE GENOMIC DNA]</scope>
    <source>
        <strain evidence="1 2">DSM 16992</strain>
    </source>
</reference>
<proteinExistence type="predicted"/>
<evidence type="ECO:0000313" key="1">
    <source>
        <dbReference type="EMBL" id="EEB20938.1"/>
    </source>
</evidence>
<sequence>MEAFTPKSGFIGLSAKEKPANMRKPRRLVANGVSTQDRDMRLQTARIT</sequence>
<dbReference type="EMBL" id="ABXY01000023">
    <property type="protein sequence ID" value="EEB20938.1"/>
    <property type="molecule type" value="Genomic_DNA"/>
</dbReference>
<organism evidence="1 2">
    <name type="scientific">Bifidobacterium catenulatum DSM 16992 = JCM 1194 = LMG 11043</name>
    <dbReference type="NCBI Taxonomy" id="566552"/>
    <lineage>
        <taxon>Bacteria</taxon>
        <taxon>Bacillati</taxon>
        <taxon>Actinomycetota</taxon>
        <taxon>Actinomycetes</taxon>
        <taxon>Bifidobacteriales</taxon>
        <taxon>Bifidobacteriaceae</taxon>
        <taxon>Bifidobacterium</taxon>
    </lineage>
</organism>
<dbReference type="Proteomes" id="UP000003882">
    <property type="component" value="Unassembled WGS sequence"/>
</dbReference>
<reference evidence="1 2" key="2">
    <citation type="submission" date="2008-10" db="EMBL/GenBank/DDBJ databases">
        <authorList>
            <person name="Fulton L."/>
            <person name="Clifton S."/>
            <person name="Fulton B."/>
            <person name="Xu J."/>
            <person name="Minx P."/>
            <person name="Pepin K.H."/>
            <person name="Johnson M."/>
            <person name="Bhonagiri V."/>
            <person name="Nash W.E."/>
            <person name="Mardis E.R."/>
            <person name="Wilson R.K."/>
        </authorList>
    </citation>
    <scope>NUCLEOTIDE SEQUENCE [LARGE SCALE GENOMIC DNA]</scope>
    <source>
        <strain evidence="1 2">DSM 16992</strain>
    </source>
</reference>
<name>B6XWD5_9BIFI</name>
<comment type="caution">
    <text evidence="1">The sequence shown here is derived from an EMBL/GenBank/DDBJ whole genome shotgun (WGS) entry which is preliminary data.</text>
</comment>
<dbReference type="eggNOG" id="ENOG5030Y5Z">
    <property type="taxonomic scope" value="Bacteria"/>
</dbReference>
<accession>B6XWD5</accession>
<gene>
    <name evidence="1" type="ORF">BIFCAT_01592</name>
</gene>